<dbReference type="InterPro" id="IPR012547">
    <property type="entry name" value="PDDEXK_9"/>
</dbReference>
<dbReference type="PANTHER" id="PTHR34825">
    <property type="entry name" value="CONSERVED PROTEIN, WITH A WEAK D-GALACTARATE DEHYDRATASE/ALTRONATE HYDROLASE DOMAIN"/>
    <property type="match status" value="1"/>
</dbReference>
<dbReference type="InterPro" id="IPR018631">
    <property type="entry name" value="AAA-ATPase-like_dom"/>
</dbReference>
<protein>
    <submittedName>
        <fullName evidence="2">AAA family ATPase</fullName>
    </submittedName>
</protein>
<gene>
    <name evidence="2" type="ORF">GBM95_01145</name>
</gene>
<dbReference type="EMBL" id="WEHX01000003">
    <property type="protein sequence ID" value="KAB7662933.1"/>
    <property type="molecule type" value="Genomic_DNA"/>
</dbReference>
<dbReference type="PANTHER" id="PTHR34825:SF1">
    <property type="entry name" value="AAA-ATPASE-LIKE DOMAIN-CONTAINING PROTEIN"/>
    <property type="match status" value="1"/>
</dbReference>
<dbReference type="Proteomes" id="UP000430564">
    <property type="component" value="Unassembled WGS sequence"/>
</dbReference>
<evidence type="ECO:0000313" key="3">
    <source>
        <dbReference type="Proteomes" id="UP000430564"/>
    </source>
</evidence>
<proteinExistence type="predicted"/>
<dbReference type="AlphaFoldDB" id="A0A6I1F469"/>
<feature type="domain" description="AAA-ATPase-like" evidence="1">
    <location>
        <begin position="7"/>
        <end position="249"/>
    </location>
</feature>
<reference evidence="2 3" key="1">
    <citation type="submission" date="2019-10" db="EMBL/GenBank/DDBJ databases">
        <title>Genome diversity of Sutterella seckii.</title>
        <authorList>
            <person name="Chaplin A.V."/>
            <person name="Sokolova S.R."/>
            <person name="Mosin K.A."/>
            <person name="Ivanova E.L."/>
            <person name="Kochetkova T.O."/>
            <person name="Goltsov A.Y."/>
            <person name="Trofimov D.Y."/>
            <person name="Efimov B.A."/>
        </authorList>
    </citation>
    <scope>NUCLEOTIDE SEQUENCE [LARGE SCALE GENOMIC DNA]</scope>
    <source>
        <strain evidence="2 3">ASD393</strain>
    </source>
</reference>
<accession>A0A6I1F469</accession>
<dbReference type="Pfam" id="PF09820">
    <property type="entry name" value="AAA-ATPase_like"/>
    <property type="match status" value="1"/>
</dbReference>
<evidence type="ECO:0000259" key="1">
    <source>
        <dbReference type="Pfam" id="PF09820"/>
    </source>
</evidence>
<dbReference type="OrthoDB" id="9146397at2"/>
<dbReference type="RefSeq" id="WP_152157411.1">
    <property type="nucleotide sequence ID" value="NZ_WEHX01000003.1"/>
</dbReference>
<name>A0A6I1F469_9BURK</name>
<dbReference type="Pfam" id="PF08011">
    <property type="entry name" value="PDDEXK_9"/>
    <property type="match status" value="1"/>
</dbReference>
<sequence>MKKTLVVGNSSFVTLIEDENYYVDKTAFIKAVMESGHFVDLITRPRRFGKTLFMDTLNAFLTMNPETSGGKTRQQAWFKGLKIAEDKPFCEKFLGQFPVIFLSLKGVEGQNFQWAYRSFSRKLVTEAKRHEYLLESPRLSDEEKTMLRNYSSQMFMRELSNLDLAESFLGDMIAMLAKHYEKQVVLLVDEYDVPLARAAERGYFSEMCDLLKAFLDPVKPETGPIVNGRPVLKKAVFTGCLRVSKESIFTGVNNFTANTVCTENDPALAAAMGFTPDEVNEMLRYYDLGSVSDVVKHWYDGYRFGRQEIYSPWDLISFCSKAAKTSDPAARVPENYWTATSGNIVIDEFLGFLSDADADRMQMLVDGGVIEVEINEQLTYADMAFHKSEDFWTLLLFTGYLTVAERLGPKRFLLRIPNEEIRQTFKERVLARYSAENRSFARHGSRLVQSAFSGDVDGMASVLAPLLRTYVSVRDAQSRAPAENYYHGFLSALLASAGDQIQNFKSNIEAGDGYADIVFDSGAGSEKTGVVLEIKRAGRDENMTSVLNSALAQIEEKRYGEIFDHMGCAKYYAYGLVFRGKNCLVGGGTLRMIGSSR</sequence>
<organism evidence="2 3">
    <name type="scientific">Sutterella seckii</name>
    <dbReference type="NCBI Taxonomy" id="1944635"/>
    <lineage>
        <taxon>Bacteria</taxon>
        <taxon>Pseudomonadati</taxon>
        <taxon>Pseudomonadota</taxon>
        <taxon>Betaproteobacteria</taxon>
        <taxon>Burkholderiales</taxon>
        <taxon>Sutterellaceae</taxon>
        <taxon>Sutterella</taxon>
    </lineage>
</organism>
<comment type="caution">
    <text evidence="2">The sequence shown here is derived from an EMBL/GenBank/DDBJ whole genome shotgun (WGS) entry which is preliminary data.</text>
</comment>
<evidence type="ECO:0000313" key="2">
    <source>
        <dbReference type="EMBL" id="KAB7662933.1"/>
    </source>
</evidence>